<protein>
    <submittedName>
        <fullName evidence="2">Uncharacterized protein</fullName>
    </submittedName>
</protein>
<organism evidence="2 3">
    <name type="scientific">Penicillium malachiteum</name>
    <dbReference type="NCBI Taxonomy" id="1324776"/>
    <lineage>
        <taxon>Eukaryota</taxon>
        <taxon>Fungi</taxon>
        <taxon>Dikarya</taxon>
        <taxon>Ascomycota</taxon>
        <taxon>Pezizomycotina</taxon>
        <taxon>Eurotiomycetes</taxon>
        <taxon>Eurotiomycetidae</taxon>
        <taxon>Eurotiales</taxon>
        <taxon>Aspergillaceae</taxon>
        <taxon>Penicillium</taxon>
    </lineage>
</organism>
<evidence type="ECO:0000313" key="3">
    <source>
        <dbReference type="Proteomes" id="UP001215712"/>
    </source>
</evidence>
<gene>
    <name evidence="2" type="ORF">N7493_000722</name>
</gene>
<feature type="compositionally biased region" description="Polar residues" evidence="1">
    <location>
        <begin position="34"/>
        <end position="45"/>
    </location>
</feature>
<dbReference type="Proteomes" id="UP001215712">
    <property type="component" value="Unassembled WGS sequence"/>
</dbReference>
<dbReference type="EMBL" id="JAQJAN010000001">
    <property type="protein sequence ID" value="KAJ5740850.1"/>
    <property type="molecule type" value="Genomic_DNA"/>
</dbReference>
<accession>A0AAD6HWW8</accession>
<proteinExistence type="predicted"/>
<evidence type="ECO:0000256" key="1">
    <source>
        <dbReference type="SAM" id="MobiDB-lite"/>
    </source>
</evidence>
<reference evidence="2" key="1">
    <citation type="journal article" date="2023" name="IMA Fungus">
        <title>Comparative genomic study of the Penicillium genus elucidates a diverse pangenome and 15 lateral gene transfer events.</title>
        <authorList>
            <person name="Petersen C."/>
            <person name="Sorensen T."/>
            <person name="Nielsen M.R."/>
            <person name="Sondergaard T.E."/>
            <person name="Sorensen J.L."/>
            <person name="Fitzpatrick D.A."/>
            <person name="Frisvad J.C."/>
            <person name="Nielsen K.L."/>
        </authorList>
    </citation>
    <scope>NUCLEOTIDE SEQUENCE</scope>
    <source>
        <strain evidence="2">IBT 17514</strain>
    </source>
</reference>
<sequence>MSKGALVRRIELLEDQLAALEENTIAGRDKSEQSDITAGQHSSRWSSTKYHHIDGVVRFLTLGHGLNEDQQYLGPTSGVSMVENVNRMIQDTVVGKLLPMNPNNQTQESSLQNGDDVKAPPTR</sequence>
<keyword evidence="3" id="KW-1185">Reference proteome</keyword>
<dbReference type="AlphaFoldDB" id="A0AAD6HWW8"/>
<evidence type="ECO:0000313" key="2">
    <source>
        <dbReference type="EMBL" id="KAJ5740850.1"/>
    </source>
</evidence>
<reference evidence="2" key="2">
    <citation type="submission" date="2023-01" db="EMBL/GenBank/DDBJ databases">
        <authorList>
            <person name="Petersen C."/>
        </authorList>
    </citation>
    <scope>NUCLEOTIDE SEQUENCE</scope>
    <source>
        <strain evidence="2">IBT 17514</strain>
    </source>
</reference>
<feature type="region of interest" description="Disordered" evidence="1">
    <location>
        <begin position="24"/>
        <end position="45"/>
    </location>
</feature>
<comment type="caution">
    <text evidence="2">The sequence shown here is derived from an EMBL/GenBank/DDBJ whole genome shotgun (WGS) entry which is preliminary data.</text>
</comment>
<name>A0AAD6HWW8_9EURO</name>
<feature type="region of interest" description="Disordered" evidence="1">
    <location>
        <begin position="97"/>
        <end position="123"/>
    </location>
</feature>
<feature type="compositionally biased region" description="Polar residues" evidence="1">
    <location>
        <begin position="101"/>
        <end position="113"/>
    </location>
</feature>